<comment type="caution">
    <text evidence="1">The sequence shown here is derived from an EMBL/GenBank/DDBJ whole genome shotgun (WGS) entry which is preliminary data.</text>
</comment>
<dbReference type="EMBL" id="MIPT01000001">
    <property type="protein sequence ID" value="OHT18253.1"/>
    <property type="molecule type" value="Genomic_DNA"/>
</dbReference>
<sequence>MAKPRHPERASMVQWYGGVFDPTDISPDEINARMAKLAKRRAQGRAAYTDAKSRDS</sequence>
<name>A0A1S1HA95_9SPHN</name>
<dbReference type="AlphaFoldDB" id="A0A1S1HA95"/>
<proteinExistence type="predicted"/>
<evidence type="ECO:0000313" key="2">
    <source>
        <dbReference type="Proteomes" id="UP000179467"/>
    </source>
</evidence>
<dbReference type="Proteomes" id="UP000179467">
    <property type="component" value="Unassembled WGS sequence"/>
</dbReference>
<organism evidence="1 2">
    <name type="scientific">Edaphosphingomonas haloaromaticamans</name>
    <dbReference type="NCBI Taxonomy" id="653954"/>
    <lineage>
        <taxon>Bacteria</taxon>
        <taxon>Pseudomonadati</taxon>
        <taxon>Pseudomonadota</taxon>
        <taxon>Alphaproteobacteria</taxon>
        <taxon>Sphingomonadales</taxon>
        <taxon>Rhizorhabdaceae</taxon>
        <taxon>Edaphosphingomonas</taxon>
    </lineage>
</organism>
<keyword evidence="2" id="KW-1185">Reference proteome</keyword>
<evidence type="ECO:0000313" key="1">
    <source>
        <dbReference type="EMBL" id="OHT18253.1"/>
    </source>
</evidence>
<accession>A0A1S1HA95</accession>
<gene>
    <name evidence="1" type="ORF">BHE75_00224</name>
</gene>
<reference evidence="1 2" key="1">
    <citation type="submission" date="2016-09" db="EMBL/GenBank/DDBJ databases">
        <title>Metabolic pathway, cell adaptation mechanisms and a novel monoxygenase revealed through proteogenomic-transcription analysis of a Sphingomonas haloaromaticamans strain degrading the fungicide ortho-phenylphenol.</title>
        <authorList>
            <person name="Perruchon C."/>
            <person name="Papadopoulou E.S."/>
            <person name="Rousidou C."/>
            <person name="Vasileiadis S."/>
            <person name="Tanou G."/>
            <person name="Amoutzias G."/>
            <person name="Molassiotis A."/>
            <person name="Karpouzas D.G."/>
        </authorList>
    </citation>
    <scope>NUCLEOTIDE SEQUENCE [LARGE SCALE GENOMIC DNA]</scope>
    <source>
        <strain evidence="1 2">P3</strain>
    </source>
</reference>
<protein>
    <submittedName>
        <fullName evidence="1">Uncharacterized protein</fullName>
    </submittedName>
</protein>